<protein>
    <recommendedName>
        <fullName evidence="4">C2 domain-containing protein</fullName>
    </recommendedName>
</protein>
<evidence type="ECO:0000259" key="4">
    <source>
        <dbReference type="PROSITE" id="PS50004"/>
    </source>
</evidence>
<dbReference type="InterPro" id="IPR035892">
    <property type="entry name" value="C2_domain_sf"/>
</dbReference>
<feature type="domain" description="C2" evidence="4">
    <location>
        <begin position="306"/>
        <end position="429"/>
    </location>
</feature>
<feature type="region of interest" description="Disordered" evidence="3">
    <location>
        <begin position="226"/>
        <end position="273"/>
    </location>
</feature>
<keyword evidence="2" id="KW-0106">Calcium</keyword>
<dbReference type="GO" id="GO:0005509">
    <property type="term" value="F:calcium ion binding"/>
    <property type="evidence" value="ECO:0007669"/>
    <property type="project" value="TreeGrafter"/>
</dbReference>
<dbReference type="CDD" id="cd00030">
    <property type="entry name" value="C2"/>
    <property type="match status" value="1"/>
</dbReference>
<dbReference type="GO" id="GO:0016020">
    <property type="term" value="C:membrane"/>
    <property type="evidence" value="ECO:0007669"/>
    <property type="project" value="TreeGrafter"/>
</dbReference>
<dbReference type="Gene3D" id="2.60.40.150">
    <property type="entry name" value="C2 domain"/>
    <property type="match status" value="2"/>
</dbReference>
<evidence type="ECO:0000256" key="1">
    <source>
        <dbReference type="ARBA" id="ARBA00022723"/>
    </source>
</evidence>
<proteinExistence type="predicted"/>
<dbReference type="PROSITE" id="PS50004">
    <property type="entry name" value="C2"/>
    <property type="match status" value="1"/>
</dbReference>
<accession>A0AAW2YVA3</accession>
<dbReference type="SUPFAM" id="SSF49562">
    <property type="entry name" value="C2 domain (Calcium/lipid-binding domain, CaLB)"/>
    <property type="match status" value="2"/>
</dbReference>
<dbReference type="Proteomes" id="UP001431209">
    <property type="component" value="Unassembled WGS sequence"/>
</dbReference>
<evidence type="ECO:0000313" key="6">
    <source>
        <dbReference type="Proteomes" id="UP001431209"/>
    </source>
</evidence>
<evidence type="ECO:0000313" key="5">
    <source>
        <dbReference type="EMBL" id="KAL0480979.1"/>
    </source>
</evidence>
<evidence type="ECO:0000256" key="2">
    <source>
        <dbReference type="ARBA" id="ARBA00022837"/>
    </source>
</evidence>
<organism evidence="5 6">
    <name type="scientific">Acrasis kona</name>
    <dbReference type="NCBI Taxonomy" id="1008807"/>
    <lineage>
        <taxon>Eukaryota</taxon>
        <taxon>Discoba</taxon>
        <taxon>Heterolobosea</taxon>
        <taxon>Tetramitia</taxon>
        <taxon>Eutetramitia</taxon>
        <taxon>Acrasidae</taxon>
        <taxon>Acrasis</taxon>
    </lineage>
</organism>
<comment type="caution">
    <text evidence="5">The sequence shown here is derived from an EMBL/GenBank/DDBJ whole genome shotgun (WGS) entry which is preliminary data.</text>
</comment>
<dbReference type="Pfam" id="PF00168">
    <property type="entry name" value="C2"/>
    <property type="match status" value="2"/>
</dbReference>
<reference evidence="5 6" key="1">
    <citation type="submission" date="2024-03" db="EMBL/GenBank/DDBJ databases">
        <title>The Acrasis kona genome and developmental transcriptomes reveal deep origins of eukaryotic multicellular pathways.</title>
        <authorList>
            <person name="Sheikh S."/>
            <person name="Fu C.-J."/>
            <person name="Brown M.W."/>
            <person name="Baldauf S.L."/>
        </authorList>
    </citation>
    <scope>NUCLEOTIDE SEQUENCE [LARGE SCALE GENOMIC DNA]</scope>
    <source>
        <strain evidence="5 6">ATCC MYA-3509</strain>
    </source>
</reference>
<dbReference type="AlphaFoldDB" id="A0AAW2YVA3"/>
<dbReference type="PANTHER" id="PTHR45911:SF4">
    <property type="entry name" value="MULTIPLE C2 AND TRANSMEMBRANE DOMAIN-CONTAINING PROTEIN"/>
    <property type="match status" value="1"/>
</dbReference>
<dbReference type="EMBL" id="JAOPGA020000708">
    <property type="protein sequence ID" value="KAL0480979.1"/>
    <property type="molecule type" value="Genomic_DNA"/>
</dbReference>
<name>A0AAW2YVA3_9EUKA</name>
<keyword evidence="1" id="KW-0479">Metal-binding</keyword>
<evidence type="ECO:0000256" key="3">
    <source>
        <dbReference type="SAM" id="MobiDB-lite"/>
    </source>
</evidence>
<gene>
    <name evidence="5" type="ORF">AKO1_013614</name>
</gene>
<feature type="compositionally biased region" description="Low complexity" evidence="3">
    <location>
        <begin position="231"/>
        <end position="268"/>
    </location>
</feature>
<sequence>MKKPVKYDLKILIKNNQPILNVQVYDRARQKTALWTSEEFEGRLLRMRERYNDFQNDPGNYKEVHASQDPFFDLNVFMIGTTKFSLKYLSLNTPKDLIAPILDEKDVVQGELHVSIDPVHPTDLEATPSPPVANSDELLHKPLHFIIRIKCIKDLRAKLSKNTYVRYKFYTEDFVSTTFITSRNPVYNFNRKYSIKTLTDDLIAYLEDSELVFEVYGEIADSYDKPATPASPTSHMGSSLPSSPSSSTLTRHSRTFTPTSPTAASSSSLDEDSVKENMALLKENQELKRRLGEANLTSLHKMVEAVADPLSKSEQDNKDVNLHHFNKLDVYVHEAEKLPKKDLFSKCEPYCKVTIGDFKKKTLVQKNTNNPVWNSKLSFKLLGTLDESDHVQFKILDYDRVKKSESIAEVKVSYAEMLNLFRNDTAGWFTLTGKKVKDKGARIRLGFNFSV</sequence>
<dbReference type="PANTHER" id="PTHR45911">
    <property type="entry name" value="C2 DOMAIN-CONTAINING PROTEIN"/>
    <property type="match status" value="1"/>
</dbReference>
<dbReference type="SMART" id="SM00239">
    <property type="entry name" value="C2"/>
    <property type="match status" value="2"/>
</dbReference>
<dbReference type="InterPro" id="IPR000008">
    <property type="entry name" value="C2_dom"/>
</dbReference>
<keyword evidence="6" id="KW-1185">Reference proteome</keyword>